<feature type="compositionally biased region" description="Low complexity" evidence="1">
    <location>
        <begin position="59"/>
        <end position="71"/>
    </location>
</feature>
<proteinExistence type="predicted"/>
<evidence type="ECO:0000256" key="1">
    <source>
        <dbReference type="SAM" id="MobiDB-lite"/>
    </source>
</evidence>
<dbReference type="AlphaFoldDB" id="A0A2H3AVS5"/>
<accession>A0A2H3AVS5</accession>
<keyword evidence="3" id="KW-1185">Reference proteome</keyword>
<protein>
    <submittedName>
        <fullName evidence="2">Uncharacterized protein</fullName>
    </submittedName>
</protein>
<evidence type="ECO:0000313" key="2">
    <source>
        <dbReference type="EMBL" id="PBK62811.1"/>
    </source>
</evidence>
<sequence length="71" mass="6746">MVFSIFQLLEGISASAHGSSSSLGQGYIPRGKQTNTGSGSGGNGGGEPVKPSGTGSGGQTNTSGGSATNSK</sequence>
<dbReference type="EMBL" id="KZ293463">
    <property type="protein sequence ID" value="PBK62811.1"/>
    <property type="molecule type" value="Genomic_DNA"/>
</dbReference>
<feature type="compositionally biased region" description="Gly residues" evidence="1">
    <location>
        <begin position="38"/>
        <end position="47"/>
    </location>
</feature>
<name>A0A2H3AVS5_9AGAR</name>
<reference evidence="3" key="1">
    <citation type="journal article" date="2017" name="Nat. Ecol. Evol.">
        <title>Genome expansion and lineage-specific genetic innovations in the forest pathogenic fungi Armillaria.</title>
        <authorList>
            <person name="Sipos G."/>
            <person name="Prasanna A.N."/>
            <person name="Walter M.C."/>
            <person name="O'Connor E."/>
            <person name="Balint B."/>
            <person name="Krizsan K."/>
            <person name="Kiss B."/>
            <person name="Hess J."/>
            <person name="Varga T."/>
            <person name="Slot J."/>
            <person name="Riley R."/>
            <person name="Boka B."/>
            <person name="Rigling D."/>
            <person name="Barry K."/>
            <person name="Lee J."/>
            <person name="Mihaltcheva S."/>
            <person name="LaButti K."/>
            <person name="Lipzen A."/>
            <person name="Waldron R."/>
            <person name="Moloney N.M."/>
            <person name="Sperisen C."/>
            <person name="Kredics L."/>
            <person name="Vagvoelgyi C."/>
            <person name="Patrignani A."/>
            <person name="Fitzpatrick D."/>
            <person name="Nagy I."/>
            <person name="Doyle S."/>
            <person name="Anderson J.B."/>
            <person name="Grigoriev I.V."/>
            <person name="Gueldener U."/>
            <person name="Muensterkoetter M."/>
            <person name="Nagy L.G."/>
        </authorList>
    </citation>
    <scope>NUCLEOTIDE SEQUENCE [LARGE SCALE GENOMIC DNA]</scope>
    <source>
        <strain evidence="3">28-4</strain>
    </source>
</reference>
<gene>
    <name evidence="2" type="ORF">ARMSODRAFT_1024573</name>
</gene>
<feature type="region of interest" description="Disordered" evidence="1">
    <location>
        <begin position="14"/>
        <end position="71"/>
    </location>
</feature>
<evidence type="ECO:0000313" key="3">
    <source>
        <dbReference type="Proteomes" id="UP000218334"/>
    </source>
</evidence>
<organism evidence="2 3">
    <name type="scientific">Armillaria solidipes</name>
    <dbReference type="NCBI Taxonomy" id="1076256"/>
    <lineage>
        <taxon>Eukaryota</taxon>
        <taxon>Fungi</taxon>
        <taxon>Dikarya</taxon>
        <taxon>Basidiomycota</taxon>
        <taxon>Agaricomycotina</taxon>
        <taxon>Agaricomycetes</taxon>
        <taxon>Agaricomycetidae</taxon>
        <taxon>Agaricales</taxon>
        <taxon>Marasmiineae</taxon>
        <taxon>Physalacriaceae</taxon>
        <taxon>Armillaria</taxon>
    </lineage>
</organism>
<dbReference type="Proteomes" id="UP000218334">
    <property type="component" value="Unassembled WGS sequence"/>
</dbReference>